<evidence type="ECO:0000313" key="5">
    <source>
        <dbReference type="Proteomes" id="UP001206595"/>
    </source>
</evidence>
<dbReference type="InterPro" id="IPR051609">
    <property type="entry name" value="NmrA/Isoflavone_reductase-like"/>
</dbReference>
<organism evidence="4 5">
    <name type="scientific">Umbelopsis ramanniana AG</name>
    <dbReference type="NCBI Taxonomy" id="1314678"/>
    <lineage>
        <taxon>Eukaryota</taxon>
        <taxon>Fungi</taxon>
        <taxon>Fungi incertae sedis</taxon>
        <taxon>Mucoromycota</taxon>
        <taxon>Mucoromycotina</taxon>
        <taxon>Umbelopsidomycetes</taxon>
        <taxon>Umbelopsidales</taxon>
        <taxon>Umbelopsidaceae</taxon>
        <taxon>Umbelopsis</taxon>
    </lineage>
</organism>
<dbReference type="PANTHER" id="PTHR47706">
    <property type="entry name" value="NMRA-LIKE FAMILY PROTEIN"/>
    <property type="match status" value="1"/>
</dbReference>
<dbReference type="EMBL" id="MU620893">
    <property type="protein sequence ID" value="KAI8584162.1"/>
    <property type="molecule type" value="Genomic_DNA"/>
</dbReference>
<comment type="caution">
    <text evidence="4">The sequence shown here is derived from an EMBL/GenBank/DDBJ whole genome shotgun (WGS) entry which is preliminary data.</text>
</comment>
<dbReference type="CDD" id="cd05259">
    <property type="entry name" value="PCBER_SDR_a"/>
    <property type="match status" value="1"/>
</dbReference>
<reference evidence="4" key="1">
    <citation type="submission" date="2021-06" db="EMBL/GenBank/DDBJ databases">
        <authorList>
            <consortium name="DOE Joint Genome Institute"/>
            <person name="Mondo S.J."/>
            <person name="Amses K.R."/>
            <person name="Simmons D.R."/>
            <person name="Longcore J.E."/>
            <person name="Seto K."/>
            <person name="Alves G.H."/>
            <person name="Bonds A.E."/>
            <person name="Quandt C.A."/>
            <person name="Davis W.J."/>
            <person name="Chang Y."/>
            <person name="Letcher P.M."/>
            <person name="Powell M.J."/>
            <person name="Kuo A."/>
            <person name="Labutti K."/>
            <person name="Pangilinan J."/>
            <person name="Andreopoulos W."/>
            <person name="Tritt A."/>
            <person name="Riley R."/>
            <person name="Hundley H."/>
            <person name="Johnson J."/>
            <person name="Lipzen A."/>
            <person name="Barry K."/>
            <person name="Berbee M.L."/>
            <person name="Buchler N.E."/>
            <person name="Grigoriev I.V."/>
            <person name="Spatafora J.W."/>
            <person name="Stajich J.E."/>
            <person name="James T.Y."/>
        </authorList>
    </citation>
    <scope>NUCLEOTIDE SEQUENCE</scope>
    <source>
        <strain evidence="4">AG</strain>
    </source>
</reference>
<dbReference type="InterPro" id="IPR036291">
    <property type="entry name" value="NAD(P)-bd_dom_sf"/>
</dbReference>
<dbReference type="Proteomes" id="UP001206595">
    <property type="component" value="Unassembled WGS sequence"/>
</dbReference>
<evidence type="ECO:0000256" key="2">
    <source>
        <dbReference type="ARBA" id="ARBA00023002"/>
    </source>
</evidence>
<feature type="domain" description="NmrA-like" evidence="3">
    <location>
        <begin position="5"/>
        <end position="265"/>
    </location>
</feature>
<accession>A0AAD5HH18</accession>
<dbReference type="InterPro" id="IPR008030">
    <property type="entry name" value="NmrA-like"/>
</dbReference>
<gene>
    <name evidence="4" type="ORF">K450DRAFT_218476</name>
</gene>
<evidence type="ECO:0000259" key="3">
    <source>
        <dbReference type="Pfam" id="PF05368"/>
    </source>
</evidence>
<dbReference type="GeneID" id="75910559"/>
<sequence>MSSLKSIAVFGATGDLGPYLVDALLESKAFSTVKVLTRSESFEEKPEKFNDLKARGVQVTALDLADEDAVTEALQGIDAVVSSIGGSVLASQLVWVKAAARAGVKRFIPSEFGINSQKAVGPVFETKRAVQEEIVKNGLEYTLLFVSLFADETVIPLFGFDVKEGSARLVGDSSVPLTLTYRKDIASFIVEILKNPSVSRNKALQVKSLQTSFDEIIERFKAVGTPLKVSRLTEAEAQEIIDANPNTVTSFYFMLLIKAAHGDMYFDTVDNDLFPNVKPSGLDVAVQEAIESAKQL</sequence>
<name>A0AAD5HH18_UMBRA</name>
<dbReference type="InterPro" id="IPR045312">
    <property type="entry name" value="PCBER-like"/>
</dbReference>
<dbReference type="Gene3D" id="3.90.25.10">
    <property type="entry name" value="UDP-galactose 4-epimerase, domain 1"/>
    <property type="match status" value="1"/>
</dbReference>
<dbReference type="GO" id="GO:0016491">
    <property type="term" value="F:oxidoreductase activity"/>
    <property type="evidence" value="ECO:0007669"/>
    <property type="project" value="UniProtKB-KW"/>
</dbReference>
<protein>
    <recommendedName>
        <fullName evidence="3">NmrA-like domain-containing protein</fullName>
    </recommendedName>
</protein>
<keyword evidence="2" id="KW-0560">Oxidoreductase</keyword>
<dbReference type="AlphaFoldDB" id="A0AAD5HH18"/>
<evidence type="ECO:0000256" key="1">
    <source>
        <dbReference type="ARBA" id="ARBA00022857"/>
    </source>
</evidence>
<dbReference type="PANTHER" id="PTHR47706:SF9">
    <property type="entry name" value="NMRA-LIKE DOMAIN-CONTAINING PROTEIN-RELATED"/>
    <property type="match status" value="1"/>
</dbReference>
<keyword evidence="1" id="KW-0521">NADP</keyword>
<proteinExistence type="predicted"/>
<dbReference type="RefSeq" id="XP_051449166.1">
    <property type="nucleotide sequence ID" value="XM_051585209.1"/>
</dbReference>
<dbReference type="Gene3D" id="3.40.50.720">
    <property type="entry name" value="NAD(P)-binding Rossmann-like Domain"/>
    <property type="match status" value="1"/>
</dbReference>
<dbReference type="Pfam" id="PF05368">
    <property type="entry name" value="NmrA"/>
    <property type="match status" value="1"/>
</dbReference>
<dbReference type="SUPFAM" id="SSF51735">
    <property type="entry name" value="NAD(P)-binding Rossmann-fold domains"/>
    <property type="match status" value="1"/>
</dbReference>
<reference evidence="4" key="2">
    <citation type="journal article" date="2022" name="Proc. Natl. Acad. Sci. U.S.A.">
        <title>Diploid-dominant life cycles characterize the early evolution of Fungi.</title>
        <authorList>
            <person name="Amses K.R."/>
            <person name="Simmons D.R."/>
            <person name="Longcore J.E."/>
            <person name="Mondo S.J."/>
            <person name="Seto K."/>
            <person name="Jeronimo G.H."/>
            <person name="Bonds A.E."/>
            <person name="Quandt C.A."/>
            <person name="Davis W.J."/>
            <person name="Chang Y."/>
            <person name="Federici B.A."/>
            <person name="Kuo A."/>
            <person name="LaButti K."/>
            <person name="Pangilinan J."/>
            <person name="Andreopoulos W."/>
            <person name="Tritt A."/>
            <person name="Riley R."/>
            <person name="Hundley H."/>
            <person name="Johnson J."/>
            <person name="Lipzen A."/>
            <person name="Barry K."/>
            <person name="Lang B.F."/>
            <person name="Cuomo C.A."/>
            <person name="Buchler N.E."/>
            <person name="Grigoriev I.V."/>
            <person name="Spatafora J.W."/>
            <person name="Stajich J.E."/>
            <person name="James T.Y."/>
        </authorList>
    </citation>
    <scope>NUCLEOTIDE SEQUENCE</scope>
    <source>
        <strain evidence="4">AG</strain>
    </source>
</reference>
<evidence type="ECO:0000313" key="4">
    <source>
        <dbReference type="EMBL" id="KAI8584162.1"/>
    </source>
</evidence>
<keyword evidence="5" id="KW-1185">Reference proteome</keyword>